<dbReference type="KEGG" id="emr:EMUR_00420"/>
<name>V9R7A2_9RICK</name>
<dbReference type="EMBL" id="CP006917">
    <property type="protein sequence ID" value="AHC39660.1"/>
    <property type="molecule type" value="Genomic_DNA"/>
</dbReference>
<accession>V9R7A2</accession>
<dbReference type="InterPro" id="IPR009014">
    <property type="entry name" value="Transketo_C/PFOR_II"/>
</dbReference>
<evidence type="ECO:0000313" key="2">
    <source>
        <dbReference type="Proteomes" id="UP000018689"/>
    </source>
</evidence>
<dbReference type="SUPFAM" id="SSF52922">
    <property type="entry name" value="TK C-terminal domain-like"/>
    <property type="match status" value="1"/>
</dbReference>
<gene>
    <name evidence="1" type="ORF">EMUR_00420</name>
</gene>
<protein>
    <submittedName>
        <fullName evidence="1">Uncharacterized protein</fullName>
    </submittedName>
</protein>
<reference evidence="1 2" key="1">
    <citation type="journal article" date="2014" name="Genome Announc.">
        <title>Complete Genome Sequence of Ehrlichia muris Strain AS145T, a Model Monocytotropic Ehrlichia Strain.</title>
        <authorList>
            <person name="Thirumalapura N.R."/>
            <person name="Qin X."/>
            <person name="Kuriakose J.A."/>
            <person name="Walker D.H."/>
        </authorList>
    </citation>
    <scope>NUCLEOTIDE SEQUENCE [LARGE SCALE GENOMIC DNA]</scope>
    <source>
        <strain evidence="2">AS154</strain>
    </source>
</reference>
<proteinExistence type="predicted"/>
<evidence type="ECO:0000313" key="1">
    <source>
        <dbReference type="EMBL" id="AHC39660.1"/>
    </source>
</evidence>
<dbReference type="AlphaFoldDB" id="V9R7A2"/>
<keyword evidence="2" id="KW-1185">Reference proteome</keyword>
<sequence length="48" mass="5456">MNDLDAPMIRITGKDVPLPYATNLEKLALPQIEDIVEAARTLCIRNYR</sequence>
<dbReference type="STRING" id="1423892.EMUR_00420"/>
<dbReference type="Proteomes" id="UP000018689">
    <property type="component" value="Chromosome"/>
</dbReference>
<dbReference type="Gene3D" id="3.40.50.920">
    <property type="match status" value="1"/>
</dbReference>
<dbReference type="PATRIC" id="fig|1423892.3.peg.86"/>
<dbReference type="HOGENOM" id="CLU_214969_0_0_5"/>
<organism evidence="1 2">
    <name type="scientific">Ehrlichia muris AS145</name>
    <dbReference type="NCBI Taxonomy" id="1423892"/>
    <lineage>
        <taxon>Bacteria</taxon>
        <taxon>Pseudomonadati</taxon>
        <taxon>Pseudomonadota</taxon>
        <taxon>Alphaproteobacteria</taxon>
        <taxon>Rickettsiales</taxon>
        <taxon>Anaplasmataceae</taxon>
        <taxon>Ehrlichia</taxon>
    </lineage>
</organism>